<gene>
    <name evidence="3" type="ORF">A3B40_03625</name>
</gene>
<dbReference type="Proteomes" id="UP000178040">
    <property type="component" value="Unassembled WGS sequence"/>
</dbReference>
<keyword evidence="1" id="KW-0472">Membrane</keyword>
<reference evidence="3 4" key="1">
    <citation type="journal article" date="2016" name="Nat. Commun.">
        <title>Thousands of microbial genomes shed light on interconnected biogeochemical processes in an aquifer system.</title>
        <authorList>
            <person name="Anantharaman K."/>
            <person name="Brown C.T."/>
            <person name="Hug L.A."/>
            <person name="Sharon I."/>
            <person name="Castelle C.J."/>
            <person name="Probst A.J."/>
            <person name="Thomas B.C."/>
            <person name="Singh A."/>
            <person name="Wilkins M.J."/>
            <person name="Karaoz U."/>
            <person name="Brodie E.L."/>
            <person name="Williams K.H."/>
            <person name="Hubbard S.S."/>
            <person name="Banfield J.F."/>
        </authorList>
    </citation>
    <scope>NUCLEOTIDE SEQUENCE [LARGE SCALE GENOMIC DNA]</scope>
</reference>
<sequence>MKNAELPLISVIITTHNSRRTIERCLWSIINQTFPNFEIIVVDNKSIDDTIAIAKKYTRRVFTHGPERSAQRNFAAKKSRGNYLLFVDSDMKLSPDIVKDCVNIARKNSDVVAIIIPEQSYGKGFWAKCKKLERSFYLGVDWIEAARFYKKNAFEKAGGYDQNLISGEDWDLSQRIKNLGIIKRIDKIIYHNEGNLKLIDTIKKKFYYSKNLHPYLAKQNNEKYIRSQGSILLRYRLFFSDRKKLFRDPVLGMGMLFMKTCEFGFGALGLFLGKLKSK</sequence>
<dbReference type="Pfam" id="PF00535">
    <property type="entry name" value="Glycos_transf_2"/>
    <property type="match status" value="1"/>
</dbReference>
<proteinExistence type="predicted"/>
<evidence type="ECO:0000259" key="2">
    <source>
        <dbReference type="Pfam" id="PF00535"/>
    </source>
</evidence>
<feature type="domain" description="Glycosyltransferase 2-like" evidence="2">
    <location>
        <begin position="10"/>
        <end position="136"/>
    </location>
</feature>
<feature type="transmembrane region" description="Helical" evidence="1">
    <location>
        <begin position="250"/>
        <end position="272"/>
    </location>
</feature>
<dbReference type="PANTHER" id="PTHR22916">
    <property type="entry name" value="GLYCOSYLTRANSFERASE"/>
    <property type="match status" value="1"/>
</dbReference>
<dbReference type="AlphaFoldDB" id="A0A1F7ING0"/>
<keyword evidence="1" id="KW-1133">Transmembrane helix</keyword>
<keyword evidence="1" id="KW-0812">Transmembrane</keyword>
<evidence type="ECO:0000256" key="1">
    <source>
        <dbReference type="SAM" id="Phobius"/>
    </source>
</evidence>
<accession>A0A1F7ING0</accession>
<dbReference type="InterPro" id="IPR029044">
    <property type="entry name" value="Nucleotide-diphossugar_trans"/>
</dbReference>
<organism evidence="3 4">
    <name type="scientific">Candidatus Roizmanbacteria bacterium RIFCSPLOWO2_01_FULL_37_16</name>
    <dbReference type="NCBI Taxonomy" id="1802058"/>
    <lineage>
        <taxon>Bacteria</taxon>
        <taxon>Candidatus Roizmaniibacteriota</taxon>
    </lineage>
</organism>
<evidence type="ECO:0000313" key="4">
    <source>
        <dbReference type="Proteomes" id="UP000178040"/>
    </source>
</evidence>
<name>A0A1F7ING0_9BACT</name>
<protein>
    <recommendedName>
        <fullName evidence="2">Glycosyltransferase 2-like domain-containing protein</fullName>
    </recommendedName>
</protein>
<dbReference type="SUPFAM" id="SSF53448">
    <property type="entry name" value="Nucleotide-diphospho-sugar transferases"/>
    <property type="match status" value="1"/>
</dbReference>
<dbReference type="InterPro" id="IPR001173">
    <property type="entry name" value="Glyco_trans_2-like"/>
</dbReference>
<evidence type="ECO:0000313" key="3">
    <source>
        <dbReference type="EMBL" id="OGK44860.1"/>
    </source>
</evidence>
<dbReference type="Gene3D" id="3.90.550.10">
    <property type="entry name" value="Spore Coat Polysaccharide Biosynthesis Protein SpsA, Chain A"/>
    <property type="match status" value="1"/>
</dbReference>
<comment type="caution">
    <text evidence="3">The sequence shown here is derived from an EMBL/GenBank/DDBJ whole genome shotgun (WGS) entry which is preliminary data.</text>
</comment>
<dbReference type="EMBL" id="MGAI01000020">
    <property type="protein sequence ID" value="OGK44860.1"/>
    <property type="molecule type" value="Genomic_DNA"/>
</dbReference>
<dbReference type="PANTHER" id="PTHR22916:SF66">
    <property type="entry name" value="BETA-1,3-GALACTOSYLTRANSFERASE-RELATED"/>
    <property type="match status" value="1"/>
</dbReference>